<proteinExistence type="predicted"/>
<organism evidence="1">
    <name type="scientific">bioreactor metagenome</name>
    <dbReference type="NCBI Taxonomy" id="1076179"/>
    <lineage>
        <taxon>unclassified sequences</taxon>
        <taxon>metagenomes</taxon>
        <taxon>ecological metagenomes</taxon>
    </lineage>
</organism>
<evidence type="ECO:0008006" key="2">
    <source>
        <dbReference type="Google" id="ProtNLM"/>
    </source>
</evidence>
<dbReference type="EMBL" id="VSSQ01012678">
    <property type="protein sequence ID" value="MPM49801.1"/>
    <property type="molecule type" value="Genomic_DNA"/>
</dbReference>
<comment type="caution">
    <text evidence="1">The sequence shown here is derived from an EMBL/GenBank/DDBJ whole genome shotgun (WGS) entry which is preliminary data.</text>
</comment>
<sequence length="326" mass="36011">MHTEHALRHYQVLERAKSMKGLSGVIGWCMHDYFTHANFGSGDQICYHGVLDVNRVEKPAAAVYRSQASAVPMLSLLSSFDGGDYPKAALSKAYVATNCEKVRLKYNGREVGVFVADRKHFPNLKHPPVLIDDYIGDRLKDESYLGEAERKRLSKLLGKVGRQGGQLKGLDTIRMALVLLRHKLTYQDAVNMFNTYIGNWGKGSGTWVLEGLIGDEVAISLTVQVGTKPIMVLEASKSELSLDGPTYDMVAIKVRIERKGEERLLPYACIAYKVEVEGPLRLVTPKIDSTKGGCSVIYVRSIGQGGDAVVKVHSFLGDKEVHFRVG</sequence>
<dbReference type="Gene3D" id="3.20.20.80">
    <property type="entry name" value="Glycosidases"/>
    <property type="match status" value="1"/>
</dbReference>
<accession>A0A645ABZ8</accession>
<dbReference type="InterPro" id="IPR017853">
    <property type="entry name" value="GH"/>
</dbReference>
<gene>
    <name evidence="1" type="ORF">SDC9_96532</name>
</gene>
<dbReference type="AlphaFoldDB" id="A0A645ABZ8"/>
<reference evidence="1" key="1">
    <citation type="submission" date="2019-08" db="EMBL/GenBank/DDBJ databases">
        <authorList>
            <person name="Kucharzyk K."/>
            <person name="Murdoch R.W."/>
            <person name="Higgins S."/>
            <person name="Loffler F."/>
        </authorList>
    </citation>
    <scope>NUCLEOTIDE SEQUENCE</scope>
</reference>
<name>A0A645ABZ8_9ZZZZ</name>
<protein>
    <recommendedName>
        <fullName evidence="2">Beta-galactosidase</fullName>
    </recommendedName>
</protein>
<evidence type="ECO:0000313" key="1">
    <source>
        <dbReference type="EMBL" id="MPM49801.1"/>
    </source>
</evidence>
<dbReference type="SUPFAM" id="SSF51445">
    <property type="entry name" value="(Trans)glycosidases"/>
    <property type="match status" value="1"/>
</dbReference>